<comment type="caution">
    <text evidence="1">The sequence shown here is derived from an EMBL/GenBank/DDBJ whole genome shotgun (WGS) entry which is preliminary data.</text>
</comment>
<protein>
    <submittedName>
        <fullName evidence="1">Uncharacterized protein</fullName>
    </submittedName>
</protein>
<proteinExistence type="predicted"/>
<sequence length="43" mass="5135">MFWVFGHFDRWFMTGLDVLTMVRSERKIVNSPTAIVFDNRTVN</sequence>
<organism evidence="1 2">
    <name type="scientific">Pseudomonas fluorescens HK44</name>
    <dbReference type="NCBI Taxonomy" id="1042209"/>
    <lineage>
        <taxon>Bacteria</taxon>
        <taxon>Pseudomonadati</taxon>
        <taxon>Pseudomonadota</taxon>
        <taxon>Gammaproteobacteria</taxon>
        <taxon>Pseudomonadales</taxon>
        <taxon>Pseudomonadaceae</taxon>
        <taxon>Pseudomonas</taxon>
    </lineage>
</organism>
<evidence type="ECO:0000313" key="1">
    <source>
        <dbReference type="EMBL" id="EXF95370.1"/>
    </source>
</evidence>
<dbReference type="AlphaFoldDB" id="A0A010SRC5"/>
<name>A0A010SRC5_PSEFL</name>
<dbReference type="EMBL" id="AFOY02000008">
    <property type="protein sequence ID" value="EXF95370.1"/>
    <property type="molecule type" value="Genomic_DNA"/>
</dbReference>
<dbReference type="HOGENOM" id="CLU_3238372_0_0_6"/>
<gene>
    <name evidence="1" type="ORF">HK44_026765</name>
</gene>
<accession>A0A010SRC5</accession>
<evidence type="ECO:0000313" key="2">
    <source>
        <dbReference type="Proteomes" id="UP000022611"/>
    </source>
</evidence>
<dbReference type="Proteomes" id="UP000022611">
    <property type="component" value="Unassembled WGS sequence"/>
</dbReference>
<dbReference type="PATRIC" id="fig|1042209.11.peg.1920"/>
<reference evidence="1 2" key="1">
    <citation type="journal article" date="2011" name="J. Bacteriol.">
        <title>Draft genome sequence of the polycyclic aromatic hydrocarbon-degrading, genetically engineered bioluminescent bioreporter Pseudomonas fluorescens HK44.</title>
        <authorList>
            <person name="Chauhan A."/>
            <person name="Layton A.C."/>
            <person name="Williams D.E."/>
            <person name="Smartt A.E."/>
            <person name="Ripp S."/>
            <person name="Karpinets T.V."/>
            <person name="Brown S.D."/>
            <person name="Sayler G.S."/>
        </authorList>
    </citation>
    <scope>NUCLEOTIDE SEQUENCE [LARGE SCALE GENOMIC DNA]</scope>
    <source>
        <strain evidence="1 2">HK44</strain>
    </source>
</reference>